<dbReference type="AlphaFoldDB" id="A0A0B5EQR7"/>
<evidence type="ECO:0000313" key="2">
    <source>
        <dbReference type="EMBL" id="AJE80502.1"/>
    </source>
</evidence>
<organism evidence="2 3">
    <name type="scientific">Streptomyces albus (strain ATCC 21838 / DSM 41398 / FERM P-419 / JCM 4703 / NBRC 107858)</name>
    <dbReference type="NCBI Taxonomy" id="1081613"/>
    <lineage>
        <taxon>Bacteria</taxon>
        <taxon>Bacillati</taxon>
        <taxon>Actinomycetota</taxon>
        <taxon>Actinomycetes</taxon>
        <taxon>Kitasatosporales</taxon>
        <taxon>Streptomycetaceae</taxon>
        <taxon>Streptomyces</taxon>
    </lineage>
</organism>
<dbReference type="EMBL" id="CP010519">
    <property type="protein sequence ID" value="AJE80502.1"/>
    <property type="molecule type" value="Genomic_DNA"/>
</dbReference>
<reference evidence="2 3" key="1">
    <citation type="submission" date="2015-01" db="EMBL/GenBank/DDBJ databases">
        <title>Enhanced salinomycin production by adjusting the supply of polyketide extender units in Streptomyce albus DSM 41398.</title>
        <authorList>
            <person name="Lu C."/>
        </authorList>
    </citation>
    <scope>NUCLEOTIDE SEQUENCE [LARGE SCALE GENOMIC DNA]</scope>
    <source>
        <strain evidence="3">ATCC 21838 / DSM 41398 / FERM P-419 / JCM 4703 / NBRC 107858</strain>
    </source>
</reference>
<dbReference type="Proteomes" id="UP000031523">
    <property type="component" value="Chromosome"/>
</dbReference>
<protein>
    <submittedName>
        <fullName evidence="2">Uncharacterized protein</fullName>
    </submittedName>
</protein>
<feature type="region of interest" description="Disordered" evidence="1">
    <location>
        <begin position="294"/>
        <end position="343"/>
    </location>
</feature>
<dbReference type="KEGG" id="sals:SLNWT_0126"/>
<proteinExistence type="predicted"/>
<evidence type="ECO:0000313" key="3">
    <source>
        <dbReference type="Proteomes" id="UP000031523"/>
    </source>
</evidence>
<name>A0A0B5EQR7_STRA4</name>
<sequence>MEGLPMANVVWHTKLRIYLDLNREDLDHPDKPDLWDVVYRTQQYYAARDIPVSERELQCGGVCRDAGIEAWMYLRLRANGRREAVHEHAEDEDRHTGPMSDEHKAYQERILRAAAEGGFSGDSEVRTRSGRGWIQTDALVEGTGGRRIGWEVQLSTAGTEGPRSVRARASKAAKNGITPAWHTDRLDYAERHDTQWTRSNRLPAKVIAKNGDLRVISGYRALDFWHCDERALYMCPYGVRRCGKEHVTPRPRDIFFDDLVRATAAGEIVPVEHRPLTKIHRFWVTHEDRRRLEELDPNAELPPARQPSTPPTRHSPRPPTCRPDVPVGENPAPSSPIPVQPTTPAAETIPKLEAHPPLVPTPHPPGRDQSDLPAELVALQQAADEEGRKMSGVGDQDRDTQRAAWRQAAAAAQAAVTAYARFKRLNRYEVEQSLRQATRHIAAHEPTKQPTVP</sequence>
<gene>
    <name evidence="2" type="ORF">SLNWT_0126</name>
</gene>
<keyword evidence="3" id="KW-1185">Reference proteome</keyword>
<accession>A0A0B5EQR7</accession>
<evidence type="ECO:0000256" key="1">
    <source>
        <dbReference type="SAM" id="MobiDB-lite"/>
    </source>
</evidence>